<name>A0ABQ5H252_9ASTR</name>
<dbReference type="Pfam" id="PF13976">
    <property type="entry name" value="gag_pre-integrs"/>
    <property type="match status" value="1"/>
</dbReference>
<reference evidence="6" key="1">
    <citation type="journal article" date="2022" name="Int. J. Mol. Sci.">
        <title>Draft Genome of Tanacetum Coccineum: Genomic Comparison of Closely Related Tanacetum-Family Plants.</title>
        <authorList>
            <person name="Yamashiro T."/>
            <person name="Shiraishi A."/>
            <person name="Nakayama K."/>
            <person name="Satake H."/>
        </authorList>
    </citation>
    <scope>NUCLEOTIDE SEQUENCE</scope>
</reference>
<dbReference type="Pfam" id="PF07727">
    <property type="entry name" value="RVT_2"/>
    <property type="match status" value="1"/>
</dbReference>
<evidence type="ECO:0000313" key="7">
    <source>
        <dbReference type="Proteomes" id="UP001151760"/>
    </source>
</evidence>
<organism evidence="6 7">
    <name type="scientific">Tanacetum coccineum</name>
    <dbReference type="NCBI Taxonomy" id="301880"/>
    <lineage>
        <taxon>Eukaryota</taxon>
        <taxon>Viridiplantae</taxon>
        <taxon>Streptophyta</taxon>
        <taxon>Embryophyta</taxon>
        <taxon>Tracheophyta</taxon>
        <taxon>Spermatophyta</taxon>
        <taxon>Magnoliopsida</taxon>
        <taxon>eudicotyledons</taxon>
        <taxon>Gunneridae</taxon>
        <taxon>Pentapetalae</taxon>
        <taxon>asterids</taxon>
        <taxon>campanulids</taxon>
        <taxon>Asterales</taxon>
        <taxon>Asteraceae</taxon>
        <taxon>Asteroideae</taxon>
        <taxon>Anthemideae</taxon>
        <taxon>Anthemidinae</taxon>
        <taxon>Tanacetum</taxon>
    </lineage>
</organism>
<dbReference type="Gene3D" id="3.30.420.10">
    <property type="entry name" value="Ribonuclease H-like superfamily/Ribonuclease H"/>
    <property type="match status" value="1"/>
</dbReference>
<evidence type="ECO:0000256" key="2">
    <source>
        <dbReference type="ARBA" id="ARBA00022723"/>
    </source>
</evidence>
<evidence type="ECO:0000259" key="5">
    <source>
        <dbReference type="PROSITE" id="PS50994"/>
    </source>
</evidence>
<dbReference type="PANTHER" id="PTHR42648">
    <property type="entry name" value="TRANSPOSASE, PUTATIVE-RELATED"/>
    <property type="match status" value="1"/>
</dbReference>
<evidence type="ECO:0000256" key="1">
    <source>
        <dbReference type="ARBA" id="ARBA00022670"/>
    </source>
</evidence>
<dbReference type="PROSITE" id="PS50994">
    <property type="entry name" value="INTEGRASE"/>
    <property type="match status" value="1"/>
</dbReference>
<feature type="compositionally biased region" description="Polar residues" evidence="4">
    <location>
        <begin position="164"/>
        <end position="186"/>
    </location>
</feature>
<dbReference type="PANTHER" id="PTHR42648:SF18">
    <property type="entry name" value="RETROTRANSPOSON, UNCLASSIFIED-LIKE PROTEIN"/>
    <property type="match status" value="1"/>
</dbReference>
<dbReference type="EMBL" id="BQNB010019120">
    <property type="protein sequence ID" value="GJT81921.1"/>
    <property type="molecule type" value="Genomic_DNA"/>
</dbReference>
<dbReference type="Pfam" id="PF22936">
    <property type="entry name" value="Pol_BBD"/>
    <property type="match status" value="1"/>
</dbReference>
<protein>
    <submittedName>
        <fullName evidence="6">Retrovirus-related pol polyprotein from transposon TNT 1-94</fullName>
    </submittedName>
</protein>
<keyword evidence="7" id="KW-1185">Reference proteome</keyword>
<dbReference type="InterPro" id="IPR054722">
    <property type="entry name" value="PolX-like_BBD"/>
</dbReference>
<dbReference type="InterPro" id="IPR012337">
    <property type="entry name" value="RNaseH-like_sf"/>
</dbReference>
<reference evidence="6" key="2">
    <citation type="submission" date="2022-01" db="EMBL/GenBank/DDBJ databases">
        <authorList>
            <person name="Yamashiro T."/>
            <person name="Shiraishi A."/>
            <person name="Satake H."/>
            <person name="Nakayama K."/>
        </authorList>
    </citation>
    <scope>NUCLEOTIDE SEQUENCE</scope>
</reference>
<dbReference type="InterPro" id="IPR025724">
    <property type="entry name" value="GAG-pre-integrase_dom"/>
</dbReference>
<dbReference type="SUPFAM" id="SSF53098">
    <property type="entry name" value="Ribonuclease H-like"/>
    <property type="match status" value="1"/>
</dbReference>
<feature type="domain" description="Integrase catalytic" evidence="5">
    <location>
        <begin position="349"/>
        <end position="524"/>
    </location>
</feature>
<feature type="compositionally biased region" description="Low complexity" evidence="4">
    <location>
        <begin position="644"/>
        <end position="655"/>
    </location>
</feature>
<comment type="caution">
    <text evidence="6">The sequence shown here is derived from an EMBL/GenBank/DDBJ whole genome shotgun (WGS) entry which is preliminary data.</text>
</comment>
<evidence type="ECO:0000256" key="4">
    <source>
        <dbReference type="SAM" id="MobiDB-lite"/>
    </source>
</evidence>
<keyword evidence="3" id="KW-0378">Hydrolase</keyword>
<evidence type="ECO:0000313" key="6">
    <source>
        <dbReference type="EMBL" id="GJT81921.1"/>
    </source>
</evidence>
<gene>
    <name evidence="6" type="ORF">Tco_1056263</name>
</gene>
<keyword evidence="1" id="KW-0645">Protease</keyword>
<sequence length="964" mass="110006">MCCDDAYLVTPRDSALAGCDSTSVNTKLSKPLTLGTKLYSVTLLPKSKVIPKVVEENDLSKSVTSHLTTNTIIKKWTKVLTPGLLKIESEPINAYFKNNRAVHQDYLKVTKDHVATLQELLEEARALKPLDEHIGHASKFAERIQELLVYVSASCPFTQRRVISTNASKSQPRSNTKNDRIQQTSSRSKKNKLEAHHRKFKSSANKNNYILDCNENVKNVALSKNSDTICIVEIVLWYLDSGWSKHMTGHRDKFTNFVSKFVGMVRFGNDHFAAIMGYEDLQIGNIFISRVYYVEGLGHNLFSVGQFCDSDLEVAFKKHTCFVCNLEGVDLLSGSQGFNLYTISMVDMMQSSPICLLSKASKTKSWLWHCRLSHLNFGTINQLAKQGFVKGLPKLKYTNDQLTKDEAPEIIIKFLKQAQVSLNTTVRYLRTDNGTEFINQTLRNYTKEVGITHHTSTTRTPQQNGVVERRNRMLVEAARTMLIFSKSSLFLWAKAAATTCYTQNRSLIHTRYNKTKLKYLHVFGDLCYPTNDFEDLGKLQPKADIGIFIGYSPSKKAYRIYNKRTKQIKETMNVQFNELTQMASEQHAKPPTKNDWDLLFQPMFDEYFKPPSAVSTPISAATLPPPATAEAFSSTSIDKDDPYPSSSPNNETTTSLINSTNVELNEEVAVFDSDTFTNPFVKEESKNYKEAISESSWIKAMQEEIYEFERLKIWELVPRPDKVMITNLKWIFKVKLDEYGGVLKNKARLVAKGYRQEEGIDFKELFAPVARIEAIRIFIAYVSHINMAIFQMDVKTAFLNGVLKEEVYVSQPEGFVDADHPTLVFRLKKALYGLKQAPRAWYDLLSKFLLSQQFIKGAVDLTLFARKEGEHIILDTGFNLTTFTDADHAGCQDSKKVQHSRMKHIDVRYHFIKEQVKNEIVELYFVKTAYQLADIFTKALARERFEFMVKHLGMQSIMPEELKS</sequence>
<dbReference type="InterPro" id="IPR013103">
    <property type="entry name" value="RVT_2"/>
</dbReference>
<dbReference type="InterPro" id="IPR057670">
    <property type="entry name" value="SH3_retrovirus"/>
</dbReference>
<feature type="region of interest" description="Disordered" evidence="4">
    <location>
        <begin position="619"/>
        <end position="655"/>
    </location>
</feature>
<dbReference type="InterPro" id="IPR001584">
    <property type="entry name" value="Integrase_cat-core"/>
</dbReference>
<dbReference type="Pfam" id="PF25597">
    <property type="entry name" value="SH3_retrovirus"/>
    <property type="match status" value="1"/>
</dbReference>
<dbReference type="InterPro" id="IPR039537">
    <property type="entry name" value="Retrotran_Ty1/copia-like"/>
</dbReference>
<dbReference type="InterPro" id="IPR036397">
    <property type="entry name" value="RNaseH_sf"/>
</dbReference>
<feature type="compositionally biased region" description="Basic residues" evidence="4">
    <location>
        <begin position="187"/>
        <end position="200"/>
    </location>
</feature>
<proteinExistence type="predicted"/>
<keyword evidence="2" id="KW-0479">Metal-binding</keyword>
<accession>A0ABQ5H252</accession>
<dbReference type="Proteomes" id="UP001151760">
    <property type="component" value="Unassembled WGS sequence"/>
</dbReference>
<dbReference type="CDD" id="cd09272">
    <property type="entry name" value="RNase_HI_RT_Ty1"/>
    <property type="match status" value="1"/>
</dbReference>
<feature type="region of interest" description="Disordered" evidence="4">
    <location>
        <begin position="164"/>
        <end position="200"/>
    </location>
</feature>
<evidence type="ECO:0000256" key="3">
    <source>
        <dbReference type="ARBA" id="ARBA00022801"/>
    </source>
</evidence>